<keyword evidence="4" id="KW-0804">Transcription</keyword>
<dbReference type="Gene3D" id="4.10.280.10">
    <property type="entry name" value="Helix-loop-helix DNA-binding domain"/>
    <property type="match status" value="1"/>
</dbReference>
<dbReference type="Proteomes" id="UP000243975">
    <property type="component" value="Unassembled WGS sequence"/>
</dbReference>
<evidence type="ECO:0000256" key="1">
    <source>
        <dbReference type="ARBA" id="ARBA00004123"/>
    </source>
</evidence>
<keyword evidence="5" id="KW-0539">Nucleus</keyword>
<dbReference type="GO" id="GO:0005634">
    <property type="term" value="C:nucleus"/>
    <property type="evidence" value="ECO:0007669"/>
    <property type="project" value="UniProtKB-SubCell"/>
</dbReference>
<dbReference type="EMBL" id="LEKV01008407">
    <property type="protein sequence ID" value="KVG23795.1"/>
    <property type="molecule type" value="Genomic_DNA"/>
</dbReference>
<evidence type="ECO:0000256" key="5">
    <source>
        <dbReference type="ARBA" id="ARBA00023242"/>
    </source>
</evidence>
<evidence type="ECO:0000256" key="4">
    <source>
        <dbReference type="ARBA" id="ARBA00023163"/>
    </source>
</evidence>
<evidence type="ECO:0000259" key="7">
    <source>
        <dbReference type="PROSITE" id="PS50888"/>
    </source>
</evidence>
<dbReference type="GO" id="GO:0003677">
    <property type="term" value="F:DNA binding"/>
    <property type="evidence" value="ECO:0007669"/>
    <property type="project" value="UniProtKB-KW"/>
</dbReference>
<evidence type="ECO:0000256" key="6">
    <source>
        <dbReference type="SAM" id="MobiDB-lite"/>
    </source>
</evidence>
<sequence>MESSKKGTCRPHSSSPLRNHSFLPPHAAPSPFLRWCVTASLSQVHKVGMGAKNSPTSLLPSKKNLGKVPKRIHKAEREKMKREHLNELFLKLAEALEVGEQNSGKASILGETTRFIKVMLDQIKSLKKENAALLSESQYVKLEKNEIEDETCGLQIQIGELKRRLTVKEEKKLDLNAPPIESQEQQCLMEDSPIVNPVFVFPACLNFQGGGGDGDGGVVKAASNVRKPHPRYPTSLDSWHFQLLP</sequence>
<dbReference type="InterPro" id="IPR057075">
    <property type="entry name" value="bHLH_IRO3"/>
</dbReference>
<dbReference type="InterPro" id="IPR036638">
    <property type="entry name" value="HLH_DNA-bd_sf"/>
</dbReference>
<dbReference type="Gramene" id="KVG23795">
    <property type="protein sequence ID" value="KVG23795"/>
    <property type="gene ID" value="Ccrd_026510"/>
</dbReference>
<evidence type="ECO:0000313" key="8">
    <source>
        <dbReference type="EMBL" id="KVG23795.1"/>
    </source>
</evidence>
<dbReference type="PANTHER" id="PTHR47075:SF10">
    <property type="entry name" value="TRANSCRIPTION FACTOR BHLH47-LIKE"/>
    <property type="match status" value="1"/>
</dbReference>
<keyword evidence="9" id="KW-1185">Reference proteome</keyword>
<dbReference type="STRING" id="59895.A0A118H0W1"/>
<organism evidence="8 9">
    <name type="scientific">Cynara cardunculus var. scolymus</name>
    <name type="common">Globe artichoke</name>
    <name type="synonym">Cynara scolymus</name>
    <dbReference type="NCBI Taxonomy" id="59895"/>
    <lineage>
        <taxon>Eukaryota</taxon>
        <taxon>Viridiplantae</taxon>
        <taxon>Streptophyta</taxon>
        <taxon>Embryophyta</taxon>
        <taxon>Tracheophyta</taxon>
        <taxon>Spermatophyta</taxon>
        <taxon>Magnoliopsida</taxon>
        <taxon>eudicotyledons</taxon>
        <taxon>Gunneridae</taxon>
        <taxon>Pentapetalae</taxon>
        <taxon>asterids</taxon>
        <taxon>campanulids</taxon>
        <taxon>Asterales</taxon>
        <taxon>Asteraceae</taxon>
        <taxon>Carduoideae</taxon>
        <taxon>Cardueae</taxon>
        <taxon>Carduinae</taxon>
        <taxon>Cynara</taxon>
    </lineage>
</organism>
<comment type="caution">
    <text evidence="8">The sequence shown here is derived from an EMBL/GenBank/DDBJ whole genome shotgun (WGS) entry which is preliminary data.</text>
</comment>
<evidence type="ECO:0000313" key="9">
    <source>
        <dbReference type="Proteomes" id="UP000243975"/>
    </source>
</evidence>
<keyword evidence="2" id="KW-0805">Transcription regulation</keyword>
<reference evidence="8 9" key="1">
    <citation type="journal article" date="2016" name="Sci. Rep.">
        <title>The genome sequence of the outbreeding globe artichoke constructed de novo incorporating a phase-aware low-pass sequencing strategy of F1 progeny.</title>
        <authorList>
            <person name="Scaglione D."/>
            <person name="Reyes-Chin-Wo S."/>
            <person name="Acquadro A."/>
            <person name="Froenicke L."/>
            <person name="Portis E."/>
            <person name="Beitel C."/>
            <person name="Tirone M."/>
            <person name="Mauro R."/>
            <person name="Lo Monaco A."/>
            <person name="Mauromicale G."/>
            <person name="Faccioli P."/>
            <person name="Cattivelli L."/>
            <person name="Rieseberg L."/>
            <person name="Michelmore R."/>
            <person name="Lanteri S."/>
        </authorList>
    </citation>
    <scope>NUCLEOTIDE SEQUENCE [LARGE SCALE GENOMIC DNA]</scope>
    <source>
        <strain evidence="8">2C</strain>
    </source>
</reference>
<accession>A0A118H0W1</accession>
<keyword evidence="3" id="KW-0238">DNA-binding</keyword>
<evidence type="ECO:0000256" key="2">
    <source>
        <dbReference type="ARBA" id="ARBA00023015"/>
    </source>
</evidence>
<dbReference type="InterPro" id="IPR011598">
    <property type="entry name" value="bHLH_dom"/>
</dbReference>
<comment type="subcellular location">
    <subcellularLocation>
        <location evidence="1">Nucleus</location>
    </subcellularLocation>
</comment>
<proteinExistence type="predicted"/>
<feature type="domain" description="BHLH" evidence="7">
    <location>
        <begin position="69"/>
        <end position="119"/>
    </location>
</feature>
<dbReference type="SUPFAM" id="SSF47459">
    <property type="entry name" value="HLH, helix-loop-helix DNA-binding domain"/>
    <property type="match status" value="1"/>
</dbReference>
<dbReference type="GO" id="GO:0046983">
    <property type="term" value="F:protein dimerization activity"/>
    <property type="evidence" value="ECO:0007669"/>
    <property type="project" value="InterPro"/>
</dbReference>
<feature type="region of interest" description="Disordered" evidence="6">
    <location>
        <begin position="1"/>
        <end position="22"/>
    </location>
</feature>
<protein>
    <submittedName>
        <fullName evidence="8">Myc-type, basic helix-loop-helix (BHLH) domain-containing protein</fullName>
    </submittedName>
</protein>
<dbReference type="AlphaFoldDB" id="A0A118H0W1"/>
<dbReference type="PANTHER" id="PTHR47075">
    <property type="entry name" value="TRANSCRIPTION FACTOR BHLH47"/>
    <property type="match status" value="1"/>
</dbReference>
<evidence type="ECO:0000256" key="3">
    <source>
        <dbReference type="ARBA" id="ARBA00023125"/>
    </source>
</evidence>
<gene>
    <name evidence="8" type="ORF">Ccrd_026510</name>
</gene>
<name>A0A118H0W1_CYNCS</name>
<dbReference type="Pfam" id="PF23177">
    <property type="entry name" value="bHLH_IRO3"/>
    <property type="match status" value="1"/>
</dbReference>
<dbReference type="PROSITE" id="PS50888">
    <property type="entry name" value="BHLH"/>
    <property type="match status" value="1"/>
</dbReference>